<organism evidence="8 9">
    <name type="scientific">Ruegeria arenilitoris</name>
    <dbReference type="NCBI Taxonomy" id="1173585"/>
    <lineage>
        <taxon>Bacteria</taxon>
        <taxon>Pseudomonadati</taxon>
        <taxon>Pseudomonadota</taxon>
        <taxon>Alphaproteobacteria</taxon>
        <taxon>Rhodobacterales</taxon>
        <taxon>Roseobacteraceae</taxon>
        <taxon>Ruegeria</taxon>
    </lineage>
</organism>
<evidence type="ECO:0000313" key="8">
    <source>
        <dbReference type="EMBL" id="SMX47014.1"/>
    </source>
</evidence>
<dbReference type="GO" id="GO:0055085">
    <property type="term" value="P:transmembrane transport"/>
    <property type="evidence" value="ECO:0007669"/>
    <property type="project" value="InterPro"/>
</dbReference>
<evidence type="ECO:0000256" key="1">
    <source>
        <dbReference type="ARBA" id="ARBA00004167"/>
    </source>
</evidence>
<dbReference type="Gene3D" id="3.30.1150.10">
    <property type="match status" value="1"/>
</dbReference>
<proteinExistence type="predicted"/>
<keyword evidence="2" id="KW-0812">Transmembrane</keyword>
<evidence type="ECO:0000259" key="7">
    <source>
        <dbReference type="PROSITE" id="PS52015"/>
    </source>
</evidence>
<evidence type="ECO:0000256" key="3">
    <source>
        <dbReference type="ARBA" id="ARBA00022989"/>
    </source>
</evidence>
<dbReference type="EMBL" id="FXYG01000004">
    <property type="protein sequence ID" value="SMX47014.1"/>
    <property type="molecule type" value="Genomic_DNA"/>
</dbReference>
<dbReference type="Proteomes" id="UP000202485">
    <property type="component" value="Unassembled WGS sequence"/>
</dbReference>
<dbReference type="GO" id="GO:0016020">
    <property type="term" value="C:membrane"/>
    <property type="evidence" value="ECO:0007669"/>
    <property type="project" value="UniProtKB-SubCell"/>
</dbReference>
<dbReference type="PROSITE" id="PS52015">
    <property type="entry name" value="TONB_CTD"/>
    <property type="match status" value="1"/>
</dbReference>
<gene>
    <name evidence="8" type="ORF">RUA8715_02956</name>
</gene>
<keyword evidence="9" id="KW-1185">Reference proteome</keyword>
<dbReference type="SUPFAM" id="SSF74653">
    <property type="entry name" value="TolA/TonB C-terminal domain"/>
    <property type="match status" value="1"/>
</dbReference>
<dbReference type="AlphaFoldDB" id="A0A238KVX9"/>
<protein>
    <submittedName>
        <fullName evidence="8">Gram-negative bacterial tonB protein</fullName>
    </submittedName>
</protein>
<evidence type="ECO:0000256" key="2">
    <source>
        <dbReference type="ARBA" id="ARBA00022692"/>
    </source>
</evidence>
<dbReference type="Pfam" id="PF03544">
    <property type="entry name" value="TonB_C"/>
    <property type="match status" value="1"/>
</dbReference>
<keyword evidence="3" id="KW-1133">Transmembrane helix</keyword>
<sequence>MIPQSRIMAAVLVVLAAATHAAALFEFDTDEAVFVEGGGAVAPAALGSSFRDYAAGTVATPPATTRHSPVAPTQTASEAPADRARAQPATRLQVQAPAQRQNAHSPTLQKPEPQQARPPKPHTPTGNAAVSRKKGSATGNAATGAASAKRTNRAAQEQGNAEASTYAGLVKRRILRARRKSVNIQGSVRVAFRIADNGALASVSVARSSGSSRLDQVALAQVRAAAPFPPPPASARRAYSMEIVSK</sequence>
<feature type="signal peptide" evidence="6">
    <location>
        <begin position="1"/>
        <end position="23"/>
    </location>
</feature>
<feature type="compositionally biased region" description="Low complexity" evidence="5">
    <location>
        <begin position="136"/>
        <end position="149"/>
    </location>
</feature>
<dbReference type="NCBIfam" id="TIGR01352">
    <property type="entry name" value="tonB_Cterm"/>
    <property type="match status" value="1"/>
</dbReference>
<keyword evidence="6" id="KW-0732">Signal</keyword>
<feature type="compositionally biased region" description="Polar residues" evidence="5">
    <location>
        <begin position="90"/>
        <end position="108"/>
    </location>
</feature>
<evidence type="ECO:0000313" key="9">
    <source>
        <dbReference type="Proteomes" id="UP000202485"/>
    </source>
</evidence>
<comment type="subcellular location">
    <subcellularLocation>
        <location evidence="1">Membrane</location>
        <topology evidence="1">Single-pass membrane protein</topology>
    </subcellularLocation>
</comment>
<feature type="domain" description="TonB C-terminal" evidence="7">
    <location>
        <begin position="160"/>
        <end position="246"/>
    </location>
</feature>
<name>A0A238KVX9_9RHOB</name>
<dbReference type="RefSeq" id="WP_093964471.1">
    <property type="nucleotide sequence ID" value="NZ_FXYG01000004.1"/>
</dbReference>
<reference evidence="9" key="1">
    <citation type="submission" date="2017-05" db="EMBL/GenBank/DDBJ databases">
        <authorList>
            <person name="Rodrigo-Torres L."/>
            <person name="Arahal R. D."/>
            <person name="Lucena T."/>
        </authorList>
    </citation>
    <scope>NUCLEOTIDE SEQUENCE [LARGE SCALE GENOMIC DNA]</scope>
    <source>
        <strain evidence="9">CECT 8715</strain>
    </source>
</reference>
<evidence type="ECO:0000256" key="4">
    <source>
        <dbReference type="ARBA" id="ARBA00023136"/>
    </source>
</evidence>
<accession>A0A238KVX9</accession>
<dbReference type="OrthoDB" id="7930032at2"/>
<dbReference type="InterPro" id="IPR006260">
    <property type="entry name" value="TonB/TolA_C"/>
</dbReference>
<evidence type="ECO:0000256" key="5">
    <source>
        <dbReference type="SAM" id="MobiDB-lite"/>
    </source>
</evidence>
<evidence type="ECO:0000256" key="6">
    <source>
        <dbReference type="SAM" id="SignalP"/>
    </source>
</evidence>
<dbReference type="InterPro" id="IPR037682">
    <property type="entry name" value="TonB_C"/>
</dbReference>
<keyword evidence="4" id="KW-0472">Membrane</keyword>
<feature type="chain" id="PRO_5012647153" evidence="6">
    <location>
        <begin position="24"/>
        <end position="246"/>
    </location>
</feature>
<feature type="region of interest" description="Disordered" evidence="5">
    <location>
        <begin position="59"/>
        <end position="161"/>
    </location>
</feature>